<gene>
    <name evidence="10" type="ORF">CD32_05490</name>
</gene>
<feature type="transmembrane region" description="Helical" evidence="7">
    <location>
        <begin position="12"/>
        <end position="35"/>
    </location>
</feature>
<comment type="similarity">
    <text evidence="5">Belongs to the methyl-accepting chemotaxis (MCP) protein family.</text>
</comment>
<name>A0A0A3IVA2_9BACI</name>
<dbReference type="Pfam" id="PF00015">
    <property type="entry name" value="MCPsignal"/>
    <property type="match status" value="1"/>
</dbReference>
<keyword evidence="7" id="KW-1133">Transmembrane helix</keyword>
<dbReference type="Pfam" id="PF00672">
    <property type="entry name" value="HAMP"/>
    <property type="match status" value="1"/>
</dbReference>
<evidence type="ECO:0000256" key="5">
    <source>
        <dbReference type="ARBA" id="ARBA00029447"/>
    </source>
</evidence>
<dbReference type="CDD" id="cd06225">
    <property type="entry name" value="HAMP"/>
    <property type="match status" value="1"/>
</dbReference>
<dbReference type="EMBL" id="JPVP01000050">
    <property type="protein sequence ID" value="KGR86788.1"/>
    <property type="molecule type" value="Genomic_DNA"/>
</dbReference>
<dbReference type="GO" id="GO:0005886">
    <property type="term" value="C:plasma membrane"/>
    <property type="evidence" value="ECO:0007669"/>
    <property type="project" value="UniProtKB-SubCell"/>
</dbReference>
<dbReference type="OrthoDB" id="369835at2"/>
<dbReference type="STRING" id="1220589.CD32_05490"/>
<dbReference type="eggNOG" id="COG0840">
    <property type="taxonomic scope" value="Bacteria"/>
</dbReference>
<dbReference type="RefSeq" id="WP_036152113.1">
    <property type="nucleotide sequence ID" value="NZ_AVCX01000011.1"/>
</dbReference>
<feature type="domain" description="HAMP" evidence="9">
    <location>
        <begin position="226"/>
        <end position="278"/>
    </location>
</feature>
<dbReference type="SMART" id="SM00304">
    <property type="entry name" value="HAMP"/>
    <property type="match status" value="1"/>
</dbReference>
<dbReference type="Gene3D" id="1.10.287.950">
    <property type="entry name" value="Methyl-accepting chemotaxis protein"/>
    <property type="match status" value="1"/>
</dbReference>
<evidence type="ECO:0008006" key="12">
    <source>
        <dbReference type="Google" id="ProtNLM"/>
    </source>
</evidence>
<dbReference type="PANTHER" id="PTHR32089">
    <property type="entry name" value="METHYL-ACCEPTING CHEMOTAXIS PROTEIN MCPB"/>
    <property type="match status" value="1"/>
</dbReference>
<evidence type="ECO:0000259" key="9">
    <source>
        <dbReference type="PROSITE" id="PS50885"/>
    </source>
</evidence>
<dbReference type="PANTHER" id="PTHR32089:SF112">
    <property type="entry name" value="LYSOZYME-LIKE PROTEIN-RELATED"/>
    <property type="match status" value="1"/>
</dbReference>
<dbReference type="Proteomes" id="UP000030437">
    <property type="component" value="Unassembled WGS sequence"/>
</dbReference>
<evidence type="ECO:0000256" key="2">
    <source>
        <dbReference type="ARBA" id="ARBA00022475"/>
    </source>
</evidence>
<organism evidence="10 11">
    <name type="scientific">Lysinibacillus odysseyi 34hs-1 = NBRC 100172</name>
    <dbReference type="NCBI Taxonomy" id="1220589"/>
    <lineage>
        <taxon>Bacteria</taxon>
        <taxon>Bacillati</taxon>
        <taxon>Bacillota</taxon>
        <taxon>Bacilli</taxon>
        <taxon>Bacillales</taxon>
        <taxon>Bacillaceae</taxon>
        <taxon>Lysinibacillus</taxon>
    </lineage>
</organism>
<dbReference type="GO" id="GO:0007165">
    <property type="term" value="P:signal transduction"/>
    <property type="evidence" value="ECO:0007669"/>
    <property type="project" value="UniProtKB-KW"/>
</dbReference>
<dbReference type="Gene3D" id="1.10.8.500">
    <property type="entry name" value="HAMP domain in histidine kinase"/>
    <property type="match status" value="1"/>
</dbReference>
<evidence type="ECO:0000256" key="1">
    <source>
        <dbReference type="ARBA" id="ARBA00004236"/>
    </source>
</evidence>
<evidence type="ECO:0000313" key="11">
    <source>
        <dbReference type="Proteomes" id="UP000030437"/>
    </source>
</evidence>
<reference evidence="10 11" key="1">
    <citation type="submission" date="2014-02" db="EMBL/GenBank/DDBJ databases">
        <title>Draft genome sequence of Lysinibacillus odysseyi NBRC 100172.</title>
        <authorList>
            <person name="Zhang F."/>
            <person name="Wang G."/>
            <person name="Zhang L."/>
        </authorList>
    </citation>
    <scope>NUCLEOTIDE SEQUENCE [LARGE SCALE GENOMIC DNA]</scope>
    <source>
        <strain evidence="10 11">NBRC 100172</strain>
    </source>
</reference>
<comment type="subcellular location">
    <subcellularLocation>
        <location evidence="1">Cell membrane</location>
    </subcellularLocation>
</comment>
<proteinExistence type="inferred from homology"/>
<keyword evidence="11" id="KW-1185">Reference proteome</keyword>
<dbReference type="SUPFAM" id="SSF58104">
    <property type="entry name" value="Methyl-accepting chemotaxis protein (MCP) signaling domain"/>
    <property type="match status" value="1"/>
</dbReference>
<evidence type="ECO:0000313" key="10">
    <source>
        <dbReference type="EMBL" id="KGR86788.1"/>
    </source>
</evidence>
<accession>A0A0A3IVA2</accession>
<dbReference type="PROSITE" id="PS50885">
    <property type="entry name" value="HAMP"/>
    <property type="match status" value="1"/>
</dbReference>
<comment type="caution">
    <text evidence="10">The sequence shown here is derived from an EMBL/GenBank/DDBJ whole genome shotgun (WGS) entry which is preliminary data.</text>
</comment>
<sequence>MHSIKAKSRSLIFTSSLFLSVLIIIVIGLMITLSIRDQRETYFHQFNEYGNVFKSLTQQNEPLVAEATKAILEKEPLEGEPFEELPHILNSMTSNSMVTAVYLLTPDIVKKDGNDYLYNSEYGRDPAEPTDVLGTLYKVDSEFLKGYNDAMNNGSALTDVYTDEGGTFISYLAPINDENGKPVALFGVDFDYGVVQKELQRILWTNIAVGIISVLLLIGLIVFILRKMLRPLAHLAEMSEHASKGDLTIEIPVLNHNEIGKAADSFNQMISGLRVLTRNIQNSSNEVAVSSAQLQESAAQTEAATEEITDAIQNIAVGLDEQLRHTNDSQQAMKEMGIGIHRIADASSIVSELASTTANSAIAGMKDIETTVAQMNAIEQNLKTSVDAIYGLKKLSDQVHEMVTLIGSIANQTNLLALNASIEASRAGEHGKGFAVVAQEIRKLAEQSKTSSEKITNMLQGISDYTSKTVVSLDKSMTEAQTGTHIANKTGQTFSAIVESIQKVSEQVEEVSAASEQLSAGSELVAASLTVLKEITDSSSAKSAHVAASSEEQLAAMQEVASFAAMLHELADELKQSVARFRVK</sequence>
<keyword evidence="2" id="KW-1003">Cell membrane</keyword>
<evidence type="ECO:0000259" key="8">
    <source>
        <dbReference type="PROSITE" id="PS50111"/>
    </source>
</evidence>
<dbReference type="PROSITE" id="PS50111">
    <property type="entry name" value="CHEMOTAXIS_TRANSDUC_2"/>
    <property type="match status" value="1"/>
</dbReference>
<dbReference type="InterPro" id="IPR003660">
    <property type="entry name" value="HAMP_dom"/>
</dbReference>
<keyword evidence="7" id="KW-0812">Transmembrane</keyword>
<feature type="transmembrane region" description="Helical" evidence="7">
    <location>
        <begin position="203"/>
        <end position="225"/>
    </location>
</feature>
<evidence type="ECO:0000256" key="3">
    <source>
        <dbReference type="ARBA" id="ARBA00023136"/>
    </source>
</evidence>
<dbReference type="AlphaFoldDB" id="A0A0A3IVA2"/>
<evidence type="ECO:0000256" key="7">
    <source>
        <dbReference type="SAM" id="Phobius"/>
    </source>
</evidence>
<feature type="domain" description="Methyl-accepting transducer" evidence="8">
    <location>
        <begin position="297"/>
        <end position="533"/>
    </location>
</feature>
<evidence type="ECO:0000256" key="4">
    <source>
        <dbReference type="ARBA" id="ARBA00023224"/>
    </source>
</evidence>
<dbReference type="SMART" id="SM00283">
    <property type="entry name" value="MA"/>
    <property type="match status" value="1"/>
</dbReference>
<dbReference type="InterPro" id="IPR004089">
    <property type="entry name" value="MCPsignal_dom"/>
</dbReference>
<dbReference type="CDD" id="cd11386">
    <property type="entry name" value="MCP_signal"/>
    <property type="match status" value="1"/>
</dbReference>
<protein>
    <recommendedName>
        <fullName evidence="12">Chemotaxis protein</fullName>
    </recommendedName>
</protein>
<evidence type="ECO:0000256" key="6">
    <source>
        <dbReference type="PROSITE-ProRule" id="PRU00284"/>
    </source>
</evidence>
<keyword evidence="4 6" id="KW-0807">Transducer</keyword>
<keyword evidence="3 7" id="KW-0472">Membrane</keyword>